<sequence length="275" mass="29215">MALRVEIAFASPPDSTSPTWVDVSEFLRPADAPVTIQHGRSTELDEIEPSRASFALDNGDLRFTPGNPMSPYYPGVKAARQVRISTTAGGQTFVLFTGYLQPIEIGAWTETDRAGVVQFTAVDRLARLDRVRQAESTLTSHVAGRGGSALVAYYPLGEPSQPVGLSHVPGVADLVYADNLDPGDQLGAPLLTPAAGTPAPGDELRPALFTWATARTPANVAYPDPGTATLTLSMDAAPLILRPGYTLSLVAWTRLGVDFYGDRSEYGGVTLDSEV</sequence>
<keyword evidence="2" id="KW-1185">Reference proteome</keyword>
<protein>
    <submittedName>
        <fullName evidence="1">Uncharacterized protein</fullName>
    </submittedName>
</protein>
<organism evidence="1 2">
    <name type="scientific">Longispora fulva</name>
    <dbReference type="NCBI Taxonomy" id="619741"/>
    <lineage>
        <taxon>Bacteria</taxon>
        <taxon>Bacillati</taxon>
        <taxon>Actinomycetota</taxon>
        <taxon>Actinomycetes</taxon>
        <taxon>Micromonosporales</taxon>
        <taxon>Micromonosporaceae</taxon>
        <taxon>Longispora</taxon>
    </lineage>
</organism>
<name>A0A8J7GPQ2_9ACTN</name>
<proteinExistence type="predicted"/>
<dbReference type="AlphaFoldDB" id="A0A8J7GPQ2"/>
<dbReference type="RefSeq" id="WP_197007605.1">
    <property type="nucleotide sequence ID" value="NZ_BONS01000046.1"/>
</dbReference>
<dbReference type="EMBL" id="JADOUF010000001">
    <property type="protein sequence ID" value="MBG6141142.1"/>
    <property type="molecule type" value="Genomic_DNA"/>
</dbReference>
<comment type="caution">
    <text evidence="1">The sequence shown here is derived from an EMBL/GenBank/DDBJ whole genome shotgun (WGS) entry which is preliminary data.</text>
</comment>
<evidence type="ECO:0000313" key="2">
    <source>
        <dbReference type="Proteomes" id="UP000622552"/>
    </source>
</evidence>
<accession>A0A8J7GPQ2</accession>
<evidence type="ECO:0000313" key="1">
    <source>
        <dbReference type="EMBL" id="MBG6141142.1"/>
    </source>
</evidence>
<reference evidence="1" key="1">
    <citation type="submission" date="2020-11" db="EMBL/GenBank/DDBJ databases">
        <title>Sequencing the genomes of 1000 actinobacteria strains.</title>
        <authorList>
            <person name="Klenk H.-P."/>
        </authorList>
    </citation>
    <scope>NUCLEOTIDE SEQUENCE</scope>
    <source>
        <strain evidence="1">DSM 45356</strain>
    </source>
</reference>
<gene>
    <name evidence="1" type="ORF">IW245_007336</name>
</gene>
<dbReference type="Proteomes" id="UP000622552">
    <property type="component" value="Unassembled WGS sequence"/>
</dbReference>